<keyword evidence="3" id="KW-1185">Reference proteome</keyword>
<dbReference type="AlphaFoldDB" id="A0A0M0J5V7"/>
<reference evidence="3" key="1">
    <citation type="journal article" date="2015" name="PLoS Genet.">
        <title>Genome Sequence and Transcriptome Analyses of Chrysochromulina tobin: Metabolic Tools for Enhanced Algal Fitness in the Prominent Order Prymnesiales (Haptophyceae).</title>
        <authorList>
            <person name="Hovde B.T."/>
            <person name="Deodato C.R."/>
            <person name="Hunsperger H.M."/>
            <person name="Ryken S.A."/>
            <person name="Yost W."/>
            <person name="Jha R.K."/>
            <person name="Patterson J."/>
            <person name="Monnat R.J. Jr."/>
            <person name="Barlow S.B."/>
            <person name="Starkenburg S.R."/>
            <person name="Cattolico R.A."/>
        </authorList>
    </citation>
    <scope>NUCLEOTIDE SEQUENCE</scope>
    <source>
        <strain evidence="3">CCMP291</strain>
    </source>
</reference>
<name>A0A0M0J5V7_9EUKA</name>
<proteinExistence type="predicted"/>
<comment type="caution">
    <text evidence="2">The sequence shown here is derived from an EMBL/GenBank/DDBJ whole genome shotgun (WGS) entry which is preliminary data.</text>
</comment>
<dbReference type="EMBL" id="JWZX01003320">
    <property type="protein sequence ID" value="KOO21974.1"/>
    <property type="molecule type" value="Genomic_DNA"/>
</dbReference>
<protein>
    <submittedName>
        <fullName evidence="2">Uncharacterized protein</fullName>
    </submittedName>
</protein>
<organism evidence="2 3">
    <name type="scientific">Chrysochromulina tobinii</name>
    <dbReference type="NCBI Taxonomy" id="1460289"/>
    <lineage>
        <taxon>Eukaryota</taxon>
        <taxon>Haptista</taxon>
        <taxon>Haptophyta</taxon>
        <taxon>Prymnesiophyceae</taxon>
        <taxon>Prymnesiales</taxon>
        <taxon>Chrysochromulinaceae</taxon>
        <taxon>Chrysochromulina</taxon>
    </lineage>
</organism>
<sequence length="74" mass="8119">RHLRGLPRTEHPPQPAAVGSTRRRSARRRTGCVDAAPPVAHDAQDSRWLQDNADNVAWAAHGMPESPHDISRPG</sequence>
<gene>
    <name evidence="2" type="ORF">Ctob_000287</name>
</gene>
<feature type="compositionally biased region" description="Basic residues" evidence="1">
    <location>
        <begin position="21"/>
        <end position="30"/>
    </location>
</feature>
<evidence type="ECO:0000313" key="2">
    <source>
        <dbReference type="EMBL" id="KOO21974.1"/>
    </source>
</evidence>
<feature type="region of interest" description="Disordered" evidence="1">
    <location>
        <begin position="1"/>
        <end position="48"/>
    </location>
</feature>
<evidence type="ECO:0000256" key="1">
    <source>
        <dbReference type="SAM" id="MobiDB-lite"/>
    </source>
</evidence>
<dbReference type="Proteomes" id="UP000037460">
    <property type="component" value="Unassembled WGS sequence"/>
</dbReference>
<evidence type="ECO:0000313" key="3">
    <source>
        <dbReference type="Proteomes" id="UP000037460"/>
    </source>
</evidence>
<accession>A0A0M0J5V7</accession>
<feature type="non-terminal residue" evidence="2">
    <location>
        <position position="1"/>
    </location>
</feature>